<dbReference type="Proteomes" id="UP000619376">
    <property type="component" value="Unassembled WGS sequence"/>
</dbReference>
<dbReference type="PROSITE" id="PS50030">
    <property type="entry name" value="UBA"/>
    <property type="match status" value="1"/>
</dbReference>
<evidence type="ECO:0000313" key="2">
    <source>
        <dbReference type="EMBL" id="GHF64592.1"/>
    </source>
</evidence>
<accession>A0ABQ3JXQ8</accession>
<reference evidence="3" key="1">
    <citation type="journal article" date="2019" name="Int. J. Syst. Evol. Microbiol.">
        <title>The Global Catalogue of Microorganisms (GCM) 10K type strain sequencing project: providing services to taxonomists for standard genome sequencing and annotation.</title>
        <authorList>
            <consortium name="The Broad Institute Genomics Platform"/>
            <consortium name="The Broad Institute Genome Sequencing Center for Infectious Disease"/>
            <person name="Wu L."/>
            <person name="Ma J."/>
        </authorList>
    </citation>
    <scope>NUCLEOTIDE SEQUENCE [LARGE SCALE GENOMIC DNA]</scope>
    <source>
        <strain evidence="3">CGMCC 1.18437</strain>
    </source>
</reference>
<dbReference type="SUPFAM" id="SSF46934">
    <property type="entry name" value="UBA-like"/>
    <property type="match status" value="1"/>
</dbReference>
<evidence type="ECO:0000259" key="1">
    <source>
        <dbReference type="PROSITE" id="PS50030"/>
    </source>
</evidence>
<dbReference type="InterPro" id="IPR009060">
    <property type="entry name" value="UBA-like_sf"/>
</dbReference>
<organism evidence="2 3">
    <name type="scientific">Deinococcus metalli</name>
    <dbReference type="NCBI Taxonomy" id="1141878"/>
    <lineage>
        <taxon>Bacteria</taxon>
        <taxon>Thermotogati</taxon>
        <taxon>Deinococcota</taxon>
        <taxon>Deinococci</taxon>
        <taxon>Deinococcales</taxon>
        <taxon>Deinococcaceae</taxon>
        <taxon>Deinococcus</taxon>
    </lineage>
</organism>
<sequence>MGSRRDVWTTELVVLSVVQAAVGRAITAVQLGQVGDATLVERLIEAVSDGHENAIQQLLAMGFSQEVIAEVLHRHDLTLPATLNRLLPLPGL</sequence>
<gene>
    <name evidence="2" type="ORF">GCM10017781_45560</name>
</gene>
<keyword evidence="3" id="KW-1185">Reference proteome</keyword>
<comment type="caution">
    <text evidence="2">The sequence shown here is derived from an EMBL/GenBank/DDBJ whole genome shotgun (WGS) entry which is preliminary data.</text>
</comment>
<proteinExistence type="predicted"/>
<feature type="domain" description="UBA" evidence="1">
    <location>
        <begin position="49"/>
        <end position="89"/>
    </location>
</feature>
<evidence type="ECO:0000313" key="3">
    <source>
        <dbReference type="Proteomes" id="UP000619376"/>
    </source>
</evidence>
<protein>
    <recommendedName>
        <fullName evidence="1">UBA domain-containing protein</fullName>
    </recommendedName>
</protein>
<dbReference type="InterPro" id="IPR015940">
    <property type="entry name" value="UBA"/>
</dbReference>
<name>A0ABQ3JXQ8_9DEIO</name>
<dbReference type="EMBL" id="BNAJ01000021">
    <property type="protein sequence ID" value="GHF64592.1"/>
    <property type="molecule type" value="Genomic_DNA"/>
</dbReference>